<protein>
    <recommendedName>
        <fullName evidence="4">Outer membrane protein beta-barrel domain-containing protein</fullName>
    </recommendedName>
</protein>
<dbReference type="AlphaFoldDB" id="A0A1G7FW98"/>
<dbReference type="InterPro" id="IPR046111">
    <property type="entry name" value="DUF6048"/>
</dbReference>
<dbReference type="OrthoDB" id="1199048at2"/>
<name>A0A1G7FW98_9FLAO</name>
<sequence length="235" mass="26532">MKLKHTLLFFISIVLISFSVVAQETKTDTPTDTISKATKYGLRLGLDLAKPIRSLLEDGYSGFELMGDYRITKKFYLAAELGNDKKDRFETNLSSRASGSYIKVGGDFNAYNNWFGLNNALYFGLRYGLSTFKQELLSYQIYSTDQTFPATTVEDPIEYSGLTAHWGELIFGVKTEVVTNLYLSINLQLKLKVAEDTPEGFSNLYIPGFNQTNDFSEFGVGYGYTISYLLPLYKK</sequence>
<proteinExistence type="predicted"/>
<keyword evidence="1" id="KW-0732">Signal</keyword>
<dbReference type="STRING" id="227084.SAMN05421855_102812"/>
<accession>A0A1G7FW98</accession>
<dbReference type="RefSeq" id="WP_093143845.1">
    <property type="nucleotide sequence ID" value="NZ_BMWO01000010.1"/>
</dbReference>
<evidence type="ECO:0008006" key="4">
    <source>
        <dbReference type="Google" id="ProtNLM"/>
    </source>
</evidence>
<reference evidence="2 3" key="1">
    <citation type="submission" date="2016-10" db="EMBL/GenBank/DDBJ databases">
        <authorList>
            <person name="de Groot N.N."/>
        </authorList>
    </citation>
    <scope>NUCLEOTIDE SEQUENCE [LARGE SCALE GENOMIC DNA]</scope>
    <source>
        <strain evidence="2 3">DSM 16195</strain>
    </source>
</reference>
<dbReference type="Pfam" id="PF19515">
    <property type="entry name" value="DUF6048"/>
    <property type="match status" value="1"/>
</dbReference>
<feature type="chain" id="PRO_5011443614" description="Outer membrane protein beta-barrel domain-containing protein" evidence="1">
    <location>
        <begin position="23"/>
        <end position="235"/>
    </location>
</feature>
<evidence type="ECO:0000256" key="1">
    <source>
        <dbReference type="SAM" id="SignalP"/>
    </source>
</evidence>
<evidence type="ECO:0000313" key="2">
    <source>
        <dbReference type="EMBL" id="SDE80025.1"/>
    </source>
</evidence>
<gene>
    <name evidence="2" type="ORF">SAMN05421855_102812</name>
</gene>
<keyword evidence="3" id="KW-1185">Reference proteome</keyword>
<evidence type="ECO:0000313" key="3">
    <source>
        <dbReference type="Proteomes" id="UP000199321"/>
    </source>
</evidence>
<feature type="signal peptide" evidence="1">
    <location>
        <begin position="1"/>
        <end position="22"/>
    </location>
</feature>
<dbReference type="Proteomes" id="UP000199321">
    <property type="component" value="Unassembled WGS sequence"/>
</dbReference>
<organism evidence="2 3">
    <name type="scientific">Ulvibacter litoralis</name>
    <dbReference type="NCBI Taxonomy" id="227084"/>
    <lineage>
        <taxon>Bacteria</taxon>
        <taxon>Pseudomonadati</taxon>
        <taxon>Bacteroidota</taxon>
        <taxon>Flavobacteriia</taxon>
        <taxon>Flavobacteriales</taxon>
        <taxon>Flavobacteriaceae</taxon>
        <taxon>Ulvibacter</taxon>
    </lineage>
</organism>
<dbReference type="EMBL" id="FNBA01000002">
    <property type="protein sequence ID" value="SDE80025.1"/>
    <property type="molecule type" value="Genomic_DNA"/>
</dbReference>